<dbReference type="EMBL" id="MAPZ01000036">
    <property type="protein sequence ID" value="OBY09302.1"/>
    <property type="molecule type" value="Genomic_DNA"/>
</dbReference>
<evidence type="ECO:0000259" key="9">
    <source>
        <dbReference type="Pfam" id="PF02687"/>
    </source>
</evidence>
<feature type="coiled-coil region" evidence="7">
    <location>
        <begin position="598"/>
        <end position="625"/>
    </location>
</feature>
<keyword evidence="5 8" id="KW-0472">Membrane</keyword>
<sequence length="842" mass="95131">MKNYSEISNRYMKQNKKRTSLTVLGIILATVLIFAVGTFLLSFRDSMLVEQRRTGGDYEFILRNITSEQVDKIKNNAEVKDTSLLLSSDDEYTIEGKDEILTFEYGNKDYYEKMQTSPIKEGRVPTKENEILINQSVKSLLKVNVGDKINLKARNGSEKVVEVVGIEEGTLYSGNNIFYVKDYLNDKNLNQNAEYNLYLNLKSGKNKQEIIAKITEQNNINKESINNNSNVLYLTGNGGNEYVSGALRNMAIFVIATIIVCTIVVIYNSFNISVIERIRYFGILKAIGATPKQIKRIIYKEGFLMGLIALPLGCIVGFLALKYGIKIFIGDTLMFIESFKVGFYPVIILVTAILVAITIFLSILMPARKANKISAVDAIRNKNEIKLGKLKRRKGRIVGKIFGVEGSIAYKNIRRTPFRFIITCLALTVSIIMFNVFYGFVDFAKQSVMQQFMYSPFDAQLSNEVTDSGLKDEDIKEIESKDFIRKEYKFYIDYANLAIPKDSVNLDYSDKVGRNPFHDSFPSSDMVDASGTQIYVGGNDELNIIDRYIVDGKVDLEKLKKNGVILLDGYQIRNEDGDIESVQATKYKVGDKIRIPKLDNYSRNVENASRNIEEAIKNKDYYELEVVAIANREPLMGNTLYSAPQLMFHEDLFKTMVKDFNYNGMFFDFEGDDEAREKALEYFNNVKDEKELVYQDLGDLLKEVDSIYGQIEFFVYCFIAIVTIISVVNIFNTISTNLLLRRKEFSTLKAIGMTEKQLKKSVLLEGTLYGILSAIIGGGVSAVLLGLLVKLGAGFAEVQYNFDFIAFAISIICAIGVTYIATVIPMNKLKKLTIVEGISEEE</sequence>
<evidence type="ECO:0000313" key="11">
    <source>
        <dbReference type="EMBL" id="OBY09302.1"/>
    </source>
</evidence>
<evidence type="ECO:0000256" key="7">
    <source>
        <dbReference type="SAM" id="Coils"/>
    </source>
</evidence>
<dbReference type="AlphaFoldDB" id="A0A174E1J1"/>
<evidence type="ECO:0000259" key="10">
    <source>
        <dbReference type="Pfam" id="PF12704"/>
    </source>
</evidence>
<dbReference type="GO" id="GO:0022857">
    <property type="term" value="F:transmembrane transporter activity"/>
    <property type="evidence" value="ECO:0007669"/>
    <property type="project" value="TreeGrafter"/>
</dbReference>
<accession>A0A174E1J1</accession>
<feature type="transmembrane region" description="Helical" evidence="8">
    <location>
        <begin position="302"/>
        <end position="321"/>
    </location>
</feature>
<dbReference type="GeneID" id="42776570"/>
<protein>
    <recommendedName>
        <fullName evidence="13">ABC transporter permease YtrF</fullName>
    </recommendedName>
</protein>
<feature type="transmembrane region" description="Helical" evidence="8">
    <location>
        <begin position="21"/>
        <end position="43"/>
    </location>
</feature>
<dbReference type="Proteomes" id="UP000092714">
    <property type="component" value="Unassembled WGS sequence"/>
</dbReference>
<keyword evidence="12" id="KW-1185">Reference proteome</keyword>
<feature type="domain" description="ABC3 transporter permease C-terminal" evidence="9">
    <location>
        <begin position="717"/>
        <end position="833"/>
    </location>
</feature>
<feature type="transmembrane region" description="Helical" evidence="8">
    <location>
        <begin position="761"/>
        <end position="784"/>
    </location>
</feature>
<reference evidence="11 12" key="1">
    <citation type="submission" date="2016-06" db="EMBL/GenBank/DDBJ databases">
        <authorList>
            <person name="Kjaerup R.B."/>
            <person name="Dalgaard T.S."/>
            <person name="Juul-Madsen H.R."/>
        </authorList>
    </citation>
    <scope>NUCLEOTIDE SEQUENCE [LARGE SCALE GENOMIC DNA]</scope>
    <source>
        <strain evidence="11 12">373-A1</strain>
    </source>
</reference>
<dbReference type="InterPro" id="IPR003838">
    <property type="entry name" value="ABC3_permease_C"/>
</dbReference>
<comment type="similarity">
    <text evidence="6">Belongs to the ABC-4 integral membrane protein family.</text>
</comment>
<feature type="transmembrane region" description="Helical" evidence="8">
    <location>
        <begin position="341"/>
        <end position="364"/>
    </location>
</feature>
<dbReference type="PANTHER" id="PTHR30572">
    <property type="entry name" value="MEMBRANE COMPONENT OF TRANSPORTER-RELATED"/>
    <property type="match status" value="1"/>
</dbReference>
<name>A0A174E1J1_9CLOT</name>
<evidence type="ECO:0000256" key="2">
    <source>
        <dbReference type="ARBA" id="ARBA00022475"/>
    </source>
</evidence>
<feature type="transmembrane region" description="Helical" evidence="8">
    <location>
        <begin position="250"/>
        <end position="270"/>
    </location>
</feature>
<comment type="caution">
    <text evidence="11">The sequence shown here is derived from an EMBL/GenBank/DDBJ whole genome shotgun (WGS) entry which is preliminary data.</text>
</comment>
<dbReference type="InterPro" id="IPR025857">
    <property type="entry name" value="MacB_PCD"/>
</dbReference>
<evidence type="ECO:0000256" key="6">
    <source>
        <dbReference type="ARBA" id="ARBA00038076"/>
    </source>
</evidence>
<feature type="domain" description="ABC3 transporter permease C-terminal" evidence="9">
    <location>
        <begin position="252"/>
        <end position="374"/>
    </location>
</feature>
<evidence type="ECO:0000313" key="12">
    <source>
        <dbReference type="Proteomes" id="UP000092714"/>
    </source>
</evidence>
<evidence type="ECO:0000256" key="8">
    <source>
        <dbReference type="SAM" id="Phobius"/>
    </source>
</evidence>
<feature type="transmembrane region" description="Helical" evidence="8">
    <location>
        <begin position="804"/>
        <end position="824"/>
    </location>
</feature>
<feature type="domain" description="MacB-like periplasmic core" evidence="10">
    <location>
        <begin position="19"/>
        <end position="216"/>
    </location>
</feature>
<dbReference type="Pfam" id="PF02687">
    <property type="entry name" value="FtsX"/>
    <property type="match status" value="2"/>
</dbReference>
<dbReference type="GO" id="GO:0005886">
    <property type="term" value="C:plasma membrane"/>
    <property type="evidence" value="ECO:0007669"/>
    <property type="project" value="UniProtKB-SubCell"/>
</dbReference>
<dbReference type="OrthoDB" id="9793166at2"/>
<dbReference type="PANTHER" id="PTHR30572:SF4">
    <property type="entry name" value="ABC TRANSPORTER PERMEASE YTRF"/>
    <property type="match status" value="1"/>
</dbReference>
<evidence type="ECO:0000256" key="5">
    <source>
        <dbReference type="ARBA" id="ARBA00023136"/>
    </source>
</evidence>
<proteinExistence type="inferred from homology"/>
<evidence type="ECO:0000256" key="1">
    <source>
        <dbReference type="ARBA" id="ARBA00004651"/>
    </source>
</evidence>
<evidence type="ECO:0008006" key="13">
    <source>
        <dbReference type="Google" id="ProtNLM"/>
    </source>
</evidence>
<evidence type="ECO:0000256" key="4">
    <source>
        <dbReference type="ARBA" id="ARBA00022989"/>
    </source>
</evidence>
<keyword evidence="2" id="KW-1003">Cell membrane</keyword>
<keyword evidence="4 8" id="KW-1133">Transmembrane helix</keyword>
<dbReference type="Pfam" id="PF12704">
    <property type="entry name" value="MacB_PCD"/>
    <property type="match status" value="1"/>
</dbReference>
<comment type="subcellular location">
    <subcellularLocation>
        <location evidence="1">Cell membrane</location>
        <topology evidence="1">Multi-pass membrane protein</topology>
    </subcellularLocation>
</comment>
<feature type="transmembrane region" description="Helical" evidence="8">
    <location>
        <begin position="713"/>
        <end position="740"/>
    </location>
</feature>
<keyword evidence="7" id="KW-0175">Coiled coil</keyword>
<dbReference type="eggNOG" id="COG4591">
    <property type="taxonomic scope" value="Bacteria"/>
</dbReference>
<dbReference type="eggNOG" id="COG0577">
    <property type="taxonomic scope" value="Bacteria"/>
</dbReference>
<dbReference type="InterPro" id="IPR050250">
    <property type="entry name" value="Macrolide_Exporter_MacB"/>
</dbReference>
<gene>
    <name evidence="11" type="ORF">CP373A1_16745</name>
</gene>
<organism evidence="11 12">
    <name type="scientific">Clostridium paraputrificum</name>
    <dbReference type="NCBI Taxonomy" id="29363"/>
    <lineage>
        <taxon>Bacteria</taxon>
        <taxon>Bacillati</taxon>
        <taxon>Bacillota</taxon>
        <taxon>Clostridia</taxon>
        <taxon>Eubacteriales</taxon>
        <taxon>Clostridiaceae</taxon>
        <taxon>Clostridium</taxon>
    </lineage>
</organism>
<evidence type="ECO:0000256" key="3">
    <source>
        <dbReference type="ARBA" id="ARBA00022692"/>
    </source>
</evidence>
<feature type="transmembrane region" description="Helical" evidence="8">
    <location>
        <begin position="420"/>
        <end position="441"/>
    </location>
</feature>
<dbReference type="RefSeq" id="WP_027098740.1">
    <property type="nucleotide sequence ID" value="NZ_CABHIH010000001.1"/>
</dbReference>
<keyword evidence="3 8" id="KW-0812">Transmembrane</keyword>